<dbReference type="RefSeq" id="WP_109931762.1">
    <property type="nucleotide sequence ID" value="NZ_QGNY01000007.1"/>
</dbReference>
<dbReference type="OrthoDB" id="9788959at2"/>
<dbReference type="AlphaFoldDB" id="A0A317EU26"/>
<sequence>MNKPTKSENRTSSFKHSITGFFEDTGHISAFAGKFFRVGFRPRYEHKKLCFIERGTPASVIIRLSRFWNADMIVLGTHGRKGFSHFLMGSVAEEVMRNSSKPLIIIPISEKQ</sequence>
<proteinExistence type="inferred from homology"/>
<name>A0A317EU26_9SPHI</name>
<evidence type="ECO:0000313" key="3">
    <source>
        <dbReference type="EMBL" id="PWS30450.1"/>
    </source>
</evidence>
<dbReference type="Gene3D" id="3.40.50.620">
    <property type="entry name" value="HUPs"/>
    <property type="match status" value="1"/>
</dbReference>
<dbReference type="InterPro" id="IPR006015">
    <property type="entry name" value="Universal_stress_UspA"/>
</dbReference>
<dbReference type="PRINTS" id="PR01438">
    <property type="entry name" value="UNVRSLSTRESS"/>
</dbReference>
<comment type="caution">
    <text evidence="3">The sequence shown here is derived from an EMBL/GenBank/DDBJ whole genome shotgun (WGS) entry which is preliminary data.</text>
</comment>
<comment type="similarity">
    <text evidence="1">Belongs to the universal stress protein A family.</text>
</comment>
<protein>
    <recommendedName>
        <fullName evidence="2">UspA domain-containing protein</fullName>
    </recommendedName>
</protein>
<evidence type="ECO:0000259" key="2">
    <source>
        <dbReference type="Pfam" id="PF00582"/>
    </source>
</evidence>
<dbReference type="EMBL" id="QGNY01000007">
    <property type="protein sequence ID" value="PWS30450.1"/>
    <property type="molecule type" value="Genomic_DNA"/>
</dbReference>
<dbReference type="SUPFAM" id="SSF52402">
    <property type="entry name" value="Adenine nucleotide alpha hydrolases-like"/>
    <property type="match status" value="1"/>
</dbReference>
<dbReference type="InterPro" id="IPR014729">
    <property type="entry name" value="Rossmann-like_a/b/a_fold"/>
</dbReference>
<evidence type="ECO:0000313" key="4">
    <source>
        <dbReference type="Proteomes" id="UP000245391"/>
    </source>
</evidence>
<evidence type="ECO:0000256" key="1">
    <source>
        <dbReference type="ARBA" id="ARBA00008791"/>
    </source>
</evidence>
<reference evidence="4" key="1">
    <citation type="submission" date="2018-05" db="EMBL/GenBank/DDBJ databases">
        <title>Pedobacter paludis sp. nov., isolated from wetland soil.</title>
        <authorList>
            <person name="Zhang Y."/>
        </authorList>
    </citation>
    <scope>NUCLEOTIDE SEQUENCE [LARGE SCALE GENOMIC DNA]</scope>
    <source>
        <strain evidence="4">R-8</strain>
    </source>
</reference>
<dbReference type="PANTHER" id="PTHR46268">
    <property type="entry name" value="STRESS RESPONSE PROTEIN NHAX"/>
    <property type="match status" value="1"/>
</dbReference>
<dbReference type="InterPro" id="IPR006016">
    <property type="entry name" value="UspA"/>
</dbReference>
<feature type="domain" description="UspA" evidence="2">
    <location>
        <begin position="52"/>
        <end position="107"/>
    </location>
</feature>
<accession>A0A317EU26</accession>
<dbReference type="Pfam" id="PF00582">
    <property type="entry name" value="Usp"/>
    <property type="match status" value="1"/>
</dbReference>
<keyword evidence="4" id="KW-1185">Reference proteome</keyword>
<dbReference type="CDD" id="cd00293">
    <property type="entry name" value="USP-like"/>
    <property type="match status" value="1"/>
</dbReference>
<dbReference type="PANTHER" id="PTHR46268:SF6">
    <property type="entry name" value="UNIVERSAL STRESS PROTEIN UP12"/>
    <property type="match status" value="1"/>
</dbReference>
<gene>
    <name evidence="3" type="ORF">DF947_18695</name>
</gene>
<dbReference type="Proteomes" id="UP000245391">
    <property type="component" value="Unassembled WGS sequence"/>
</dbReference>
<organism evidence="3 4">
    <name type="scientific">Pedobacter paludis</name>
    <dbReference type="NCBI Taxonomy" id="2203212"/>
    <lineage>
        <taxon>Bacteria</taxon>
        <taxon>Pseudomonadati</taxon>
        <taxon>Bacteroidota</taxon>
        <taxon>Sphingobacteriia</taxon>
        <taxon>Sphingobacteriales</taxon>
        <taxon>Sphingobacteriaceae</taxon>
        <taxon>Pedobacter</taxon>
    </lineage>
</organism>